<evidence type="ECO:0000259" key="7">
    <source>
        <dbReference type="PROSITE" id="PS51489"/>
    </source>
</evidence>
<evidence type="ECO:0000313" key="9">
    <source>
        <dbReference type="Proteomes" id="UP000756921"/>
    </source>
</evidence>
<keyword evidence="2" id="KW-0158">Chromosome</keyword>
<dbReference type="GO" id="GO:0000776">
    <property type="term" value="C:kinetochore"/>
    <property type="evidence" value="ECO:0007669"/>
    <property type="project" value="UniProtKB-KW"/>
</dbReference>
<keyword evidence="4" id="KW-0137">Centromere</keyword>
<dbReference type="InterPro" id="IPR012572">
    <property type="entry name" value="Mad3/Bub1_II"/>
</dbReference>
<proteinExistence type="predicted"/>
<evidence type="ECO:0000256" key="4">
    <source>
        <dbReference type="ARBA" id="ARBA00023328"/>
    </source>
</evidence>
<dbReference type="GO" id="GO:0051754">
    <property type="term" value="P:meiotic sister chromatid cohesion, centromeric"/>
    <property type="evidence" value="ECO:0007669"/>
    <property type="project" value="TreeGrafter"/>
</dbReference>
<keyword evidence="3" id="KW-0995">Kinetochore</keyword>
<dbReference type="PROSITE" id="PS50011">
    <property type="entry name" value="PROTEIN_KINASE_DOM"/>
    <property type="match status" value="1"/>
</dbReference>
<evidence type="ECO:0000259" key="6">
    <source>
        <dbReference type="PROSITE" id="PS50011"/>
    </source>
</evidence>
<feature type="region of interest" description="Disordered" evidence="5">
    <location>
        <begin position="721"/>
        <end position="877"/>
    </location>
</feature>
<organism evidence="8 9">
    <name type="scientific">Paraphaeosphaeria minitans</name>
    <dbReference type="NCBI Taxonomy" id="565426"/>
    <lineage>
        <taxon>Eukaryota</taxon>
        <taxon>Fungi</taxon>
        <taxon>Dikarya</taxon>
        <taxon>Ascomycota</taxon>
        <taxon>Pezizomycotina</taxon>
        <taxon>Dothideomycetes</taxon>
        <taxon>Pleosporomycetidae</taxon>
        <taxon>Pleosporales</taxon>
        <taxon>Massarineae</taxon>
        <taxon>Didymosphaeriaceae</taxon>
        <taxon>Paraphaeosphaeria</taxon>
    </lineage>
</organism>
<dbReference type="Proteomes" id="UP000756921">
    <property type="component" value="Unassembled WGS sequence"/>
</dbReference>
<dbReference type="InterPro" id="IPR000719">
    <property type="entry name" value="Prot_kinase_dom"/>
</dbReference>
<dbReference type="PANTHER" id="PTHR14030">
    <property type="entry name" value="MITOTIC CHECKPOINT SERINE/THREONINE-PROTEIN KINASE BUB1"/>
    <property type="match status" value="1"/>
</dbReference>
<dbReference type="SMART" id="SM00220">
    <property type="entry name" value="S_TKc"/>
    <property type="match status" value="1"/>
</dbReference>
<dbReference type="Gene3D" id="1.10.510.10">
    <property type="entry name" value="Transferase(Phosphotransferase) domain 1"/>
    <property type="match status" value="1"/>
</dbReference>
<evidence type="ECO:0000256" key="1">
    <source>
        <dbReference type="ARBA" id="ARBA00004629"/>
    </source>
</evidence>
<dbReference type="InterPro" id="IPR011009">
    <property type="entry name" value="Kinase-like_dom_sf"/>
</dbReference>
<dbReference type="GO" id="GO:0005634">
    <property type="term" value="C:nucleus"/>
    <property type="evidence" value="ECO:0007669"/>
    <property type="project" value="TreeGrafter"/>
</dbReference>
<dbReference type="InterPro" id="IPR013212">
    <property type="entry name" value="Mad3/Bub1_I"/>
</dbReference>
<dbReference type="CDD" id="cd13981">
    <property type="entry name" value="STKc_Bub1_BubR1"/>
    <property type="match status" value="1"/>
</dbReference>
<comment type="subcellular location">
    <subcellularLocation>
        <location evidence="1">Chromosome</location>
        <location evidence="1">Centromere</location>
        <location evidence="1">Kinetochore</location>
    </subcellularLocation>
</comment>
<evidence type="ECO:0000256" key="3">
    <source>
        <dbReference type="ARBA" id="ARBA00022838"/>
    </source>
</evidence>
<dbReference type="SUPFAM" id="SSF56112">
    <property type="entry name" value="Protein kinase-like (PK-like)"/>
    <property type="match status" value="1"/>
</dbReference>
<dbReference type="Pfam" id="PF08311">
    <property type="entry name" value="Mad3_BUB1_I"/>
    <property type="match status" value="1"/>
</dbReference>
<dbReference type="InterPro" id="IPR015661">
    <property type="entry name" value="Bub1/Mad3"/>
</dbReference>
<accession>A0A9P6KNZ6</accession>
<comment type="caution">
    <text evidence="8">The sequence shown here is derived from an EMBL/GenBank/DDBJ whole genome shotgun (WGS) entry which is preliminary data.</text>
</comment>
<dbReference type="Gene3D" id="1.25.40.430">
    <property type="match status" value="1"/>
</dbReference>
<protein>
    <submittedName>
        <fullName evidence="8">Uncharacterized protein</fullName>
    </submittedName>
</protein>
<dbReference type="GO" id="GO:0004672">
    <property type="term" value="F:protein kinase activity"/>
    <property type="evidence" value="ECO:0007669"/>
    <property type="project" value="InterPro"/>
</dbReference>
<feature type="compositionally biased region" description="Basic and acidic residues" evidence="5">
    <location>
        <begin position="799"/>
        <end position="813"/>
    </location>
</feature>
<feature type="region of interest" description="Disordered" evidence="5">
    <location>
        <begin position="39"/>
        <end position="60"/>
    </location>
</feature>
<feature type="compositionally biased region" description="Basic and acidic residues" evidence="5">
    <location>
        <begin position="639"/>
        <end position="658"/>
    </location>
</feature>
<feature type="compositionally biased region" description="Acidic residues" evidence="5">
    <location>
        <begin position="777"/>
        <end position="786"/>
    </location>
</feature>
<feature type="region of interest" description="Disordered" evidence="5">
    <location>
        <begin position="674"/>
        <end position="693"/>
    </location>
</feature>
<feature type="compositionally biased region" description="Acidic residues" evidence="5">
    <location>
        <begin position="723"/>
        <end position="740"/>
    </location>
</feature>
<dbReference type="Pfam" id="PF08171">
    <property type="entry name" value="Mad3_BUB1_II"/>
    <property type="match status" value="1"/>
</dbReference>
<dbReference type="PANTHER" id="PTHR14030:SF4">
    <property type="entry name" value="BUB1 KINASE, ISOFORM A-RELATED"/>
    <property type="match status" value="1"/>
</dbReference>
<dbReference type="EMBL" id="WJXW01000009">
    <property type="protein sequence ID" value="KAF9733074.1"/>
    <property type="molecule type" value="Genomic_DNA"/>
</dbReference>
<reference evidence="8" key="1">
    <citation type="journal article" date="2020" name="Mol. Plant Microbe Interact.">
        <title>Genome Sequence of the Biocontrol Agent Coniothyrium minitans strain Conio (IMI 134523).</title>
        <authorList>
            <person name="Patel D."/>
            <person name="Shittu T.A."/>
            <person name="Baroncelli R."/>
            <person name="Muthumeenakshi S."/>
            <person name="Osborne T.H."/>
            <person name="Janganan T.K."/>
            <person name="Sreenivasaprasad S."/>
        </authorList>
    </citation>
    <scope>NUCLEOTIDE SEQUENCE</scope>
    <source>
        <strain evidence="8">Conio</strain>
    </source>
</reference>
<dbReference type="SMART" id="SM00777">
    <property type="entry name" value="Mad3_BUB1_I"/>
    <property type="match status" value="1"/>
</dbReference>
<evidence type="ECO:0000313" key="8">
    <source>
        <dbReference type="EMBL" id="KAF9733074.1"/>
    </source>
</evidence>
<evidence type="ECO:0000256" key="2">
    <source>
        <dbReference type="ARBA" id="ARBA00022454"/>
    </source>
</evidence>
<feature type="domain" description="Protein kinase" evidence="6">
    <location>
        <begin position="1079"/>
        <end position="1395"/>
    </location>
</feature>
<gene>
    <name evidence="8" type="ORF">PMIN01_08756</name>
</gene>
<feature type="compositionally biased region" description="Acidic residues" evidence="5">
    <location>
        <begin position="814"/>
        <end position="825"/>
    </location>
</feature>
<feature type="region of interest" description="Disordered" evidence="5">
    <location>
        <begin position="602"/>
        <end position="658"/>
    </location>
</feature>
<dbReference type="Pfam" id="PF00069">
    <property type="entry name" value="Pkinase"/>
    <property type="match status" value="1"/>
</dbReference>
<keyword evidence="9" id="KW-1185">Reference proteome</keyword>
<evidence type="ECO:0000256" key="5">
    <source>
        <dbReference type="SAM" id="MobiDB-lite"/>
    </source>
</evidence>
<feature type="domain" description="BUB1 N-terminal" evidence="7">
    <location>
        <begin position="63"/>
        <end position="222"/>
    </location>
</feature>
<dbReference type="GO" id="GO:0032991">
    <property type="term" value="C:protein-containing complex"/>
    <property type="evidence" value="ECO:0007669"/>
    <property type="project" value="UniProtKB-ARBA"/>
</dbReference>
<dbReference type="OrthoDB" id="248495at2759"/>
<dbReference type="FunFam" id="1.25.40.430:FF:000003">
    <property type="entry name" value="Checkpoint serine/threonine-protein kinase BUB1"/>
    <property type="match status" value="1"/>
</dbReference>
<dbReference type="InterPro" id="IPR008271">
    <property type="entry name" value="Ser/Thr_kinase_AS"/>
</dbReference>
<dbReference type="PROSITE" id="PS51489">
    <property type="entry name" value="BUB1_N"/>
    <property type="match status" value="1"/>
</dbReference>
<name>A0A9P6KNZ6_9PLEO</name>
<dbReference type="GO" id="GO:0007094">
    <property type="term" value="P:mitotic spindle assembly checkpoint signaling"/>
    <property type="evidence" value="ECO:0007669"/>
    <property type="project" value="InterPro"/>
</dbReference>
<sequence length="1419" mass="158263">MGSDDLIDFEVIENQKENIQSLPSGRSAKALAQLYTPPLSSAAGATPSPSQLQDAHSETRQAFEQELQAIDESDDPLDVYDRYVKWTLDAYPSAQNTTQSQLCPLLERATKTFQSSLHYQNDPRYLKMWLHYIRLFSDAPRETFAYLARHDIGDKLALYYEEFASWLEMAGRWAQAEEVYSMGIDKGARPVERLVRKYAEFQHRFESRPQQTAEPTSPALPAVRPALAAKVDPFATGPADAQAQSRAHIGGSSARSGKSKLAIFSDGDEPPEPGSSGRSMGWDSIESLADRKKENTPEARSWVGETLKVGKKNTGVSKMKIFKDETTLVNLNRNYEHVKTHPIHLEAPTVNSKTGRAEVPFANLRLIYPRADAEYSFEELRAQHRGLLNIDWNATRGLEKEKANTAALAVEEETHIPQELTPLHQEQEEGTEHVLIHIDAEATSEAVSSPLAEKDERPVTRLQIDADAEPASLLDDDQTIRASTKLLIHVDNEEPGSSMDQGETTKANTKLLIHVDKEQSASTLEEPPTKTSEKVLIQIDNEDPAPMLEEDQLMKASTEFLVHVDSEAPPQSASPAQNIQKKANKAFTVLADEEPKPQINTLAEQEPAREPLKTQTVPLKGFDDEPNLNDENTPPSQLEVEKAKATKKARREERSNRTRKIKVMEVKEIRNETQTIQTNLDSPTGRKVRRKKLGREATMTVHTKEAMEEIYDIFNEPLKEAAEETESEEGTTDGDEEDDYTSGGESTGTGHLSGATSEFGDETTAADFTLGTTIGDYEVEESDVDETDTKSVSAWSDFTESKHVPKDDKRSGTEDESESSEDDAFSEISHSHDHTSHTDQQSDDLVTPTSPELPSHSLPTRYVPVPPDNYDVPTGPYRDPALAANNRLPFMTPIVEKTESSLGIATAHAQKDYFAAKTPSRSKGTSAIVEDDDEPWSSPFHGGLAPSVNGAGKVTKLALREAKPAKEPLAEPKPAVLVAKDAGTKHTKSKGPIIHDAQCNPVDELIREAVLREIQPPLESYDGYFADTECAYGKGADIRKYTKAVKAVSKLNSRTSGDKTTTGLTVPPTLRFPGSERMYTVKKELGKGAFAPVYLTESTCIEDEQDEIQPIKMGKGDFGVKRHTLEALKMEEPPSPWEFYIMRQAKMRLGVSRGAESVIHAYEMHLFKDECYLVEEFRDQGTLLDLVNVARADNGVMDEQLAMFFTIELFRTVEALHSKGLVHGDLKADNILVRFDALSKDEQWNSQYKRDGRDGWASKGIALIDFGRGIDMKVFKPDVQFIADWPTTEADCAEMRELRPWTYQIDYHGLAGIIHNLLFGKYISTVAERAATLGAGATKTYRIKESLKRYWQTEIWQEALDLLLNPLMHLEVEEDRKLPVSRGMRGVREKMEAWLEANCEKGVGLKALVRRMEEAVKKR</sequence>
<dbReference type="PROSITE" id="PS00108">
    <property type="entry name" value="PROTEIN_KINASE_ST"/>
    <property type="match status" value="1"/>
</dbReference>
<feature type="region of interest" description="Disordered" evidence="5">
    <location>
        <begin position="237"/>
        <end position="282"/>
    </location>
</feature>
<dbReference type="GO" id="GO:0005524">
    <property type="term" value="F:ATP binding"/>
    <property type="evidence" value="ECO:0007669"/>
    <property type="project" value="InterPro"/>
</dbReference>